<dbReference type="InterPro" id="IPR012910">
    <property type="entry name" value="Plug_dom"/>
</dbReference>
<dbReference type="Gene3D" id="2.40.170.20">
    <property type="entry name" value="TonB-dependent receptor, beta-barrel domain"/>
    <property type="match status" value="1"/>
</dbReference>
<comment type="subcellular location">
    <subcellularLocation>
        <location evidence="1 8">Cell outer membrane</location>
        <topology evidence="1 8">Multi-pass membrane protein</topology>
    </subcellularLocation>
</comment>
<dbReference type="NCBIfam" id="TIGR01782">
    <property type="entry name" value="TonB-Xanth-Caul"/>
    <property type="match status" value="1"/>
</dbReference>
<evidence type="ECO:0000256" key="10">
    <source>
        <dbReference type="SAM" id="SignalP"/>
    </source>
</evidence>
<dbReference type="Proteomes" id="UP001595548">
    <property type="component" value="Unassembled WGS sequence"/>
</dbReference>
<comment type="caution">
    <text evidence="13">The sequence shown here is derived from an EMBL/GenBank/DDBJ whole genome shotgun (WGS) entry which is preliminary data.</text>
</comment>
<evidence type="ECO:0000256" key="5">
    <source>
        <dbReference type="ARBA" id="ARBA00023077"/>
    </source>
</evidence>
<evidence type="ECO:0000259" key="11">
    <source>
        <dbReference type="Pfam" id="PF00593"/>
    </source>
</evidence>
<evidence type="ECO:0000256" key="9">
    <source>
        <dbReference type="RuleBase" id="RU003357"/>
    </source>
</evidence>
<dbReference type="PANTHER" id="PTHR40980:SF3">
    <property type="entry name" value="TONB-DEPENDENT RECEPTOR-LIKE BETA-BARREL DOMAIN-CONTAINING PROTEIN"/>
    <property type="match status" value="1"/>
</dbReference>
<keyword evidence="7 8" id="KW-0998">Cell outer membrane</keyword>
<evidence type="ECO:0000313" key="14">
    <source>
        <dbReference type="Proteomes" id="UP001595548"/>
    </source>
</evidence>
<keyword evidence="5 9" id="KW-0798">TonB box</keyword>
<keyword evidence="4 8" id="KW-0812">Transmembrane</keyword>
<organism evidence="13 14">
    <name type="scientific">Gilvimarinus japonicus</name>
    <dbReference type="NCBI Taxonomy" id="1796469"/>
    <lineage>
        <taxon>Bacteria</taxon>
        <taxon>Pseudomonadati</taxon>
        <taxon>Pseudomonadota</taxon>
        <taxon>Gammaproteobacteria</taxon>
        <taxon>Cellvibrionales</taxon>
        <taxon>Cellvibrionaceae</taxon>
        <taxon>Gilvimarinus</taxon>
    </lineage>
</organism>
<evidence type="ECO:0000256" key="7">
    <source>
        <dbReference type="ARBA" id="ARBA00023237"/>
    </source>
</evidence>
<dbReference type="InterPro" id="IPR039426">
    <property type="entry name" value="TonB-dep_rcpt-like"/>
</dbReference>
<dbReference type="InterPro" id="IPR000531">
    <property type="entry name" value="Beta-barrel_TonB"/>
</dbReference>
<proteinExistence type="inferred from homology"/>
<keyword evidence="6 8" id="KW-0472">Membrane</keyword>
<dbReference type="Gene3D" id="2.170.130.10">
    <property type="entry name" value="TonB-dependent receptor, plug domain"/>
    <property type="match status" value="1"/>
</dbReference>
<dbReference type="EMBL" id="JBHRTL010000031">
    <property type="protein sequence ID" value="MFC3156626.1"/>
    <property type="molecule type" value="Genomic_DNA"/>
</dbReference>
<evidence type="ECO:0000256" key="1">
    <source>
        <dbReference type="ARBA" id="ARBA00004571"/>
    </source>
</evidence>
<dbReference type="PANTHER" id="PTHR40980">
    <property type="entry name" value="PLUG DOMAIN-CONTAINING PROTEIN"/>
    <property type="match status" value="1"/>
</dbReference>
<keyword evidence="14" id="KW-1185">Reference proteome</keyword>
<sequence length="937" mass="103919">MFKRSVLSSSIALVAALGSTQVVAQATSDDEMEMLEEVVVTGIRASLNKAIDIKRDSMQVMDAIIAEDIGKLPDNNVVESLQRVPGVQVTDRADGEINAVTIRGLTDVSTTVNGRTVFTASGRAMALADLPSTLVSRIDVIKNRSAGQFEEGIAGQVDVHTFRPFDFDGSKVSLAARGVYNEESEETDPVLSGLFSNVWETGAGDFGALVNVSYAKTNFRTQSVTPGAQVPFVNEDPIAEGYTPLQRIFDTNVWTPGLENGLPSEAGSTLTMGGVEQEYYLGRDAFIMTDYTGERERTAANISLQYAPNDSSIYTFESMYTGFRNDTFNNLFFSYADWWGDLSTLGNIEDTFEVYEGTNIIKSRTVANPLGSFVSGDFNTAATDSFMHALRGEWDLSDNFTLESELVYQDSEFENDFIASRGADPKRYQMMLDFTQNASLSFVDDPNTPDVNEADLTDLTHYRMGPLYDNGARNEGSAVTFTADGEYLNEGGFFHTFNFGVRYDDHDATEYGRDQWEEFCQGTAEECQFSTYLDDGIAYVNSGFMDGEYNVPSTWANVDGQFLFDNREQFINLYDDGTEDAMDVNQQKTEQFNLNEVNTAFYASAQFEAELAGMRFDGEIGGRYVNVQTDTEFVDSINDERSQGSTEVSEFMPSLTARWHFTEGLLLRFNYGETLRMPLFTDLNPTFTYFDDLSNLGYGTGEGGNPDLEPTTSQNMDLSLEWYFGDASSVYLTAFRRDIEGLVVGFRNMIEQDVPGYQADRFVVSQPDNASDGELSGVELGASYFPENLPGVLDGLGVQAALTLLDSEQTIPVTDESGDVVGTEDTDIVGVSDTSYNITLVYERDSFDTRLGYVWRSDFYNNNEAAGFANPLAVYRDAQQSLDFQLNYNVTDDLTVSFDATNLTDETSHSRYGNSEYHTLGNWKIARTFALGARYSF</sequence>
<dbReference type="Pfam" id="PF07715">
    <property type="entry name" value="Plug"/>
    <property type="match status" value="1"/>
</dbReference>
<feature type="domain" description="TonB-dependent receptor plug" evidence="12">
    <location>
        <begin position="54"/>
        <end position="150"/>
    </location>
</feature>
<feature type="domain" description="TonB-dependent receptor-like beta-barrel" evidence="11">
    <location>
        <begin position="441"/>
        <end position="903"/>
    </location>
</feature>
<evidence type="ECO:0000313" key="13">
    <source>
        <dbReference type="EMBL" id="MFC3156626.1"/>
    </source>
</evidence>
<keyword evidence="2 8" id="KW-0813">Transport</keyword>
<dbReference type="SUPFAM" id="SSF56935">
    <property type="entry name" value="Porins"/>
    <property type="match status" value="1"/>
</dbReference>
<dbReference type="InterPro" id="IPR037066">
    <property type="entry name" value="Plug_dom_sf"/>
</dbReference>
<evidence type="ECO:0000259" key="12">
    <source>
        <dbReference type="Pfam" id="PF07715"/>
    </source>
</evidence>
<comment type="similarity">
    <text evidence="8 9">Belongs to the TonB-dependent receptor family.</text>
</comment>
<name>A0ABV7HZ68_9GAMM</name>
<evidence type="ECO:0000256" key="8">
    <source>
        <dbReference type="PROSITE-ProRule" id="PRU01360"/>
    </source>
</evidence>
<accession>A0ABV7HZ68</accession>
<reference evidence="14" key="1">
    <citation type="journal article" date="2019" name="Int. J. Syst. Evol. Microbiol.">
        <title>The Global Catalogue of Microorganisms (GCM) 10K type strain sequencing project: providing services to taxonomists for standard genome sequencing and annotation.</title>
        <authorList>
            <consortium name="The Broad Institute Genomics Platform"/>
            <consortium name="The Broad Institute Genome Sequencing Center for Infectious Disease"/>
            <person name="Wu L."/>
            <person name="Ma J."/>
        </authorList>
    </citation>
    <scope>NUCLEOTIDE SEQUENCE [LARGE SCALE GENOMIC DNA]</scope>
    <source>
        <strain evidence="14">KCTC 52141</strain>
    </source>
</reference>
<evidence type="ECO:0000256" key="6">
    <source>
        <dbReference type="ARBA" id="ARBA00023136"/>
    </source>
</evidence>
<feature type="signal peptide" evidence="10">
    <location>
        <begin position="1"/>
        <end position="24"/>
    </location>
</feature>
<keyword evidence="10" id="KW-0732">Signal</keyword>
<dbReference type="Pfam" id="PF00593">
    <property type="entry name" value="TonB_dep_Rec_b-barrel"/>
    <property type="match status" value="1"/>
</dbReference>
<dbReference type="InterPro" id="IPR036942">
    <property type="entry name" value="Beta-barrel_TonB_sf"/>
</dbReference>
<evidence type="ECO:0000256" key="2">
    <source>
        <dbReference type="ARBA" id="ARBA00022448"/>
    </source>
</evidence>
<evidence type="ECO:0000256" key="3">
    <source>
        <dbReference type="ARBA" id="ARBA00022452"/>
    </source>
</evidence>
<keyword evidence="3 8" id="KW-1134">Transmembrane beta strand</keyword>
<gene>
    <name evidence="13" type="ORF">ACFOEB_15550</name>
</gene>
<dbReference type="PROSITE" id="PS52016">
    <property type="entry name" value="TONB_DEPENDENT_REC_3"/>
    <property type="match status" value="1"/>
</dbReference>
<protein>
    <submittedName>
        <fullName evidence="13">TonB-dependent receptor</fullName>
    </submittedName>
</protein>
<dbReference type="RefSeq" id="WP_382417951.1">
    <property type="nucleotide sequence ID" value="NZ_AP031500.1"/>
</dbReference>
<feature type="chain" id="PRO_5047263536" evidence="10">
    <location>
        <begin position="25"/>
        <end position="937"/>
    </location>
</feature>
<keyword evidence="13" id="KW-0675">Receptor</keyword>
<dbReference type="InterPro" id="IPR010104">
    <property type="entry name" value="TonB_rcpt_bac"/>
</dbReference>
<evidence type="ECO:0000256" key="4">
    <source>
        <dbReference type="ARBA" id="ARBA00022692"/>
    </source>
</evidence>